<sequence>MDTEVTRDRQPAPNSATARPADEFSSHYDAAAIEQILQASIDDHAKSSDAPIDAASLVDRFAGTVYFAEKVAESRHASGAAPIRSRRGHRTPARPWRLPTANRNPKN</sequence>
<proteinExistence type="predicted"/>
<comment type="caution">
    <text evidence="2">The sequence shown here is derived from an EMBL/GenBank/DDBJ whole genome shotgun (WGS) entry which is preliminary data.</text>
</comment>
<feature type="region of interest" description="Disordered" evidence="1">
    <location>
        <begin position="1"/>
        <end position="25"/>
    </location>
</feature>
<evidence type="ECO:0000313" key="2">
    <source>
        <dbReference type="EMBL" id="OIJ25040.1"/>
    </source>
</evidence>
<dbReference type="EMBL" id="JZDQ02000030">
    <property type="protein sequence ID" value="OIJ25040.1"/>
    <property type="molecule type" value="Genomic_DNA"/>
</dbReference>
<feature type="region of interest" description="Disordered" evidence="1">
    <location>
        <begin position="73"/>
        <end position="107"/>
    </location>
</feature>
<gene>
    <name evidence="2" type="ORF">UG56_019970</name>
</gene>
<reference evidence="2" key="1">
    <citation type="submission" date="2016-10" db="EMBL/GenBank/DDBJ databases">
        <title>Draft Genome Sequence of Nocardioides luteus Strain BAFB, an Alkane-Degrading Bacterium Isolated from JP-7 Polluted Soil.</title>
        <authorList>
            <person name="Brown L."/>
            <person name="Ruiz O.N."/>
            <person name="Gunasekera T."/>
        </authorList>
    </citation>
    <scope>NUCLEOTIDE SEQUENCE [LARGE SCALE GENOMIC DNA]</scope>
    <source>
        <strain evidence="2">BAFB</strain>
    </source>
</reference>
<keyword evidence="3" id="KW-1185">Reference proteome</keyword>
<dbReference type="OrthoDB" id="3788011at2"/>
<feature type="compositionally biased region" description="Basic and acidic residues" evidence="1">
    <location>
        <begin position="1"/>
        <end position="10"/>
    </location>
</feature>
<organism evidence="2 3">
    <name type="scientific">Nocardioides luteus</name>
    <dbReference type="NCBI Taxonomy" id="1844"/>
    <lineage>
        <taxon>Bacteria</taxon>
        <taxon>Bacillati</taxon>
        <taxon>Actinomycetota</taxon>
        <taxon>Actinomycetes</taxon>
        <taxon>Propionibacteriales</taxon>
        <taxon>Nocardioidaceae</taxon>
        <taxon>Nocardioides</taxon>
    </lineage>
</organism>
<dbReference type="STRING" id="1844.UG56_019970"/>
<dbReference type="AlphaFoldDB" id="A0A1J4N3A0"/>
<evidence type="ECO:0000313" key="3">
    <source>
        <dbReference type="Proteomes" id="UP000033772"/>
    </source>
</evidence>
<protein>
    <submittedName>
        <fullName evidence="2">Uncharacterized protein</fullName>
    </submittedName>
</protein>
<accession>A0A1J4N3A0</accession>
<name>A0A1J4N3A0_9ACTN</name>
<evidence type="ECO:0000256" key="1">
    <source>
        <dbReference type="SAM" id="MobiDB-lite"/>
    </source>
</evidence>
<dbReference type="RefSeq" id="WP_045547067.1">
    <property type="nucleotide sequence ID" value="NZ_JZDQ02000030.1"/>
</dbReference>
<dbReference type="Proteomes" id="UP000033772">
    <property type="component" value="Unassembled WGS sequence"/>
</dbReference>